<organism evidence="1 2">
    <name type="scientific">Bacillus thuringiensis</name>
    <dbReference type="NCBI Taxonomy" id="1428"/>
    <lineage>
        <taxon>Bacteria</taxon>
        <taxon>Bacillati</taxon>
        <taxon>Bacillota</taxon>
        <taxon>Bacilli</taxon>
        <taxon>Bacillales</taxon>
        <taxon>Bacillaceae</taxon>
        <taxon>Bacillus</taxon>
        <taxon>Bacillus cereus group</taxon>
    </lineage>
</organism>
<dbReference type="RefSeq" id="WP_098392776.1">
    <property type="nucleotide sequence ID" value="NZ_NVCO01000007.1"/>
</dbReference>
<reference evidence="1 2" key="1">
    <citation type="submission" date="2017-09" db="EMBL/GenBank/DDBJ databases">
        <title>Large-scale bioinformatics analysis of Bacillus genomes uncovers conserved roles of natural products in bacterial physiology.</title>
        <authorList>
            <consortium name="Agbiome Team Llc"/>
            <person name="Bleich R.M."/>
            <person name="Grubbs K.J."/>
            <person name="Santa Maria K.C."/>
            <person name="Allen S.E."/>
            <person name="Farag S."/>
            <person name="Shank E.A."/>
            <person name="Bowers A."/>
        </authorList>
    </citation>
    <scope>NUCLEOTIDE SEQUENCE [LARGE SCALE GENOMIC DNA]</scope>
    <source>
        <strain evidence="1 2">AFS065400</strain>
    </source>
</reference>
<comment type="caution">
    <text evidence="1">The sequence shown here is derived from an EMBL/GenBank/DDBJ whole genome shotgun (WGS) entry which is preliminary data.</text>
</comment>
<proteinExistence type="predicted"/>
<evidence type="ECO:0000313" key="2">
    <source>
        <dbReference type="Proteomes" id="UP000226106"/>
    </source>
</evidence>
<dbReference type="Gene3D" id="1.10.3210.10">
    <property type="entry name" value="Hypothetical protein af1432"/>
    <property type="match status" value="1"/>
</dbReference>
<dbReference type="AlphaFoldDB" id="A0A9X7ASF2"/>
<sequence>MESTKYTQELVGDYITLHTGKRFYPLQPRKEDITIFDIAHSLSRMVRYAGHLDALYTVGEHSLGCYHLAVKLGLPLRVQMFALMHDGSESIVCDVPRPVKQVIPQYKEIEDRIMNTIWDMVEIGKPTQEEYRLVKMLDNTMLYHEFEQLAGRIHEFPDVEYFEDTSINLTCRRNRDEVKAEFIDVYNHLKEEISYHSLQM</sequence>
<dbReference type="EMBL" id="NVCO01000007">
    <property type="protein sequence ID" value="PFT50899.1"/>
    <property type="molecule type" value="Genomic_DNA"/>
</dbReference>
<evidence type="ECO:0000313" key="1">
    <source>
        <dbReference type="EMBL" id="PFT50899.1"/>
    </source>
</evidence>
<gene>
    <name evidence="1" type="ORF">COK72_02500</name>
</gene>
<evidence type="ECO:0008006" key="3">
    <source>
        <dbReference type="Google" id="ProtNLM"/>
    </source>
</evidence>
<name>A0A9X7ASF2_BACTU</name>
<protein>
    <recommendedName>
        <fullName evidence="3">Phosphohydrolase</fullName>
    </recommendedName>
</protein>
<dbReference type="SUPFAM" id="SSF109604">
    <property type="entry name" value="HD-domain/PDEase-like"/>
    <property type="match status" value="1"/>
</dbReference>
<accession>A0A9X7ASF2</accession>
<dbReference type="Proteomes" id="UP000226106">
    <property type="component" value="Unassembled WGS sequence"/>
</dbReference>